<organism evidence="2 3">
    <name type="scientific">Nicotiana sylvestris</name>
    <name type="common">Wood tobacco</name>
    <name type="synonym">South American tobacco</name>
    <dbReference type="NCBI Taxonomy" id="4096"/>
    <lineage>
        <taxon>Eukaryota</taxon>
        <taxon>Viridiplantae</taxon>
        <taxon>Streptophyta</taxon>
        <taxon>Embryophyta</taxon>
        <taxon>Tracheophyta</taxon>
        <taxon>Spermatophyta</taxon>
        <taxon>Magnoliopsida</taxon>
        <taxon>eudicotyledons</taxon>
        <taxon>Gunneridae</taxon>
        <taxon>Pentapetalae</taxon>
        <taxon>asterids</taxon>
        <taxon>lamiids</taxon>
        <taxon>Solanales</taxon>
        <taxon>Solanaceae</taxon>
        <taxon>Nicotianoideae</taxon>
        <taxon>Nicotianeae</taxon>
        <taxon>Nicotiana</taxon>
    </lineage>
</organism>
<protein>
    <submittedName>
        <fullName evidence="3">Uncharacterized protein LOC104221838</fullName>
    </submittedName>
</protein>
<keyword evidence="1" id="KW-0472">Membrane</keyword>
<proteinExistence type="predicted"/>
<dbReference type="RefSeq" id="XP_009771273.1">
    <property type="nucleotide sequence ID" value="XM_009772971.1"/>
</dbReference>
<evidence type="ECO:0000256" key="1">
    <source>
        <dbReference type="SAM" id="Phobius"/>
    </source>
</evidence>
<feature type="transmembrane region" description="Helical" evidence="1">
    <location>
        <begin position="59"/>
        <end position="80"/>
    </location>
</feature>
<dbReference type="Proteomes" id="UP000189701">
    <property type="component" value="Unplaced"/>
</dbReference>
<dbReference type="eggNOG" id="KOG0017">
    <property type="taxonomic scope" value="Eukaryota"/>
</dbReference>
<feature type="transmembrane region" description="Helical" evidence="1">
    <location>
        <begin position="264"/>
        <end position="282"/>
    </location>
</feature>
<sequence length="367" mass="41708">MAGCKTSRAGEFLDVKQQRKIPSLMRPQKISRVANDLYFFRLDASQSIPSFHVPVSNSVLISLVIFFVMLHLLVTWNHLVSYKSNALSELKAFLAMVQVHFKTNIQCFRSDNAYELDSSSEFPPVSTLLDPSLNLSIDVGEPIPDPSTYRSDLHEKVYTRIPPGLQMTALKNFLDDQFKIQDLSMVHYFLGLQTSAYPNGYIIHQHTYTSDLLKEFYCPHFTPMSTLLDPSIKLSIDVGEPITNPNTYRRLIDKATCPFLRRSVTYFFVTLGLMIFALVPIFCDSQTALHIDKNLVFHERTKYIKVDYHYVRDCLSSRLISLHFVRSSNQLVDIMKNALFGPLHYSLLGKLGVSSPSSLRGGGLEHA</sequence>
<reference evidence="2" key="1">
    <citation type="journal article" date="2013" name="Genome Biol.">
        <title>Reference genomes and transcriptomes of Nicotiana sylvestris and Nicotiana tomentosiformis.</title>
        <authorList>
            <person name="Sierro N."/>
            <person name="Battey J.N."/>
            <person name="Ouadi S."/>
            <person name="Bovet L."/>
            <person name="Goepfert S."/>
            <person name="Bakaher N."/>
            <person name="Peitsch M.C."/>
            <person name="Ivanov N.V."/>
        </authorList>
    </citation>
    <scope>NUCLEOTIDE SEQUENCE [LARGE SCALE GENOMIC DNA]</scope>
</reference>
<name>A0A1U7VY10_NICSY</name>
<evidence type="ECO:0000313" key="2">
    <source>
        <dbReference type="Proteomes" id="UP000189701"/>
    </source>
</evidence>
<dbReference type="AlphaFoldDB" id="A0A1U7VY10"/>
<gene>
    <name evidence="3" type="primary">LOC104221838</name>
</gene>
<keyword evidence="1" id="KW-0812">Transmembrane</keyword>
<reference evidence="3" key="2">
    <citation type="submission" date="2025-08" db="UniProtKB">
        <authorList>
            <consortium name="RefSeq"/>
        </authorList>
    </citation>
    <scope>IDENTIFICATION</scope>
    <source>
        <tissue evidence="3">Leaf</tissue>
    </source>
</reference>
<keyword evidence="2" id="KW-1185">Reference proteome</keyword>
<keyword evidence="1" id="KW-1133">Transmembrane helix</keyword>
<dbReference type="CDD" id="cd09272">
    <property type="entry name" value="RNase_HI_RT_Ty1"/>
    <property type="match status" value="1"/>
</dbReference>
<accession>A0A1U7VY10</accession>
<evidence type="ECO:0000313" key="3">
    <source>
        <dbReference type="RefSeq" id="XP_009771273.1"/>
    </source>
</evidence>